<evidence type="ECO:0000313" key="1">
    <source>
        <dbReference type="EMBL" id="ALA59600.1"/>
    </source>
</evidence>
<dbReference type="EMBL" id="CP011801">
    <property type="protein sequence ID" value="ALA59600.1"/>
    <property type="molecule type" value="Genomic_DNA"/>
</dbReference>
<reference evidence="1 2" key="1">
    <citation type="journal article" date="2015" name="Proc. Natl. Acad. Sci. U.S.A.">
        <title>Expanded metabolic versatility of ubiquitous nitrite-oxidizing bacteria from the genus Nitrospira.</title>
        <authorList>
            <person name="Koch H."/>
            <person name="Lucker S."/>
            <person name="Albertsen M."/>
            <person name="Kitzinger K."/>
            <person name="Herbold C."/>
            <person name="Spieck E."/>
            <person name="Nielsen P.H."/>
            <person name="Wagner M."/>
            <person name="Daims H."/>
        </authorList>
    </citation>
    <scope>NUCLEOTIDE SEQUENCE [LARGE SCALE GENOMIC DNA]</scope>
    <source>
        <strain evidence="1 2">NSP M-1</strain>
    </source>
</reference>
<protein>
    <recommendedName>
        <fullName evidence="3">Outer membrane protein beta-barrel domain-containing protein</fullName>
    </recommendedName>
</protein>
<name>A0A0K2GF62_NITMO</name>
<proteinExistence type="predicted"/>
<accession>A0A0K2GF62</accession>
<evidence type="ECO:0008006" key="3">
    <source>
        <dbReference type="Google" id="ProtNLM"/>
    </source>
</evidence>
<evidence type="ECO:0000313" key="2">
    <source>
        <dbReference type="Proteomes" id="UP000069205"/>
    </source>
</evidence>
<dbReference type="RefSeq" id="WP_053380583.1">
    <property type="nucleotide sequence ID" value="NZ_CP011801.1"/>
</dbReference>
<dbReference type="PATRIC" id="fig|42253.5.peg.3155"/>
<sequence length="208" mass="23253">MPVSRLLARFVPPTFRALLCLIGLLSALPAMAQEALLEILPLRPFNFDIALRQQSFAPDDREITLQAGVTALRYGDGEVRLGYQYFSIHTDDFKTDQHAVFLNPRWNNVVDLLDFPASMPINRLLRHILFGPLEDRAIPYVGALIGTVLSAQGRTSPGLLYGGQAGVRFPVGRGISLDLSLQFTQYEVNFRGESGESQQWLFLTGIRY</sequence>
<dbReference type="AlphaFoldDB" id="A0A0K2GF62"/>
<gene>
    <name evidence="1" type="ORF">NITMOv2_3201</name>
</gene>
<dbReference type="STRING" id="42253.NITMOv2_3201"/>
<organism evidence="1 2">
    <name type="scientific">Nitrospira moscoviensis</name>
    <dbReference type="NCBI Taxonomy" id="42253"/>
    <lineage>
        <taxon>Bacteria</taxon>
        <taxon>Pseudomonadati</taxon>
        <taxon>Nitrospirota</taxon>
        <taxon>Nitrospiria</taxon>
        <taxon>Nitrospirales</taxon>
        <taxon>Nitrospiraceae</taxon>
        <taxon>Nitrospira</taxon>
    </lineage>
</organism>
<dbReference type="Proteomes" id="UP000069205">
    <property type="component" value="Chromosome"/>
</dbReference>
<dbReference type="KEGG" id="nmv:NITMOv2_3201"/>
<dbReference type="OrthoDB" id="9781586at2"/>
<keyword evidence="2" id="KW-1185">Reference proteome</keyword>